<dbReference type="InterPro" id="IPR010131">
    <property type="entry name" value="MdtP/NodT-like"/>
</dbReference>
<dbReference type="OrthoDB" id="9770517at2"/>
<dbReference type="RefSeq" id="WP_041016960.1">
    <property type="nucleotide sequence ID" value="NZ_CCEJ010000003.1"/>
</dbReference>
<keyword evidence="2" id="KW-0472">Membrane</keyword>
<evidence type="ECO:0000313" key="3">
    <source>
        <dbReference type="EMBL" id="CDR33474.1"/>
    </source>
</evidence>
<keyword evidence="2" id="KW-0564">Palmitate</keyword>
<accession>A0A090DXC8</accession>
<keyword evidence="2" id="KW-1134">Transmembrane beta strand</keyword>
<dbReference type="Gene3D" id="2.20.200.10">
    <property type="entry name" value="Outer membrane efflux proteins (OEP)"/>
    <property type="match status" value="1"/>
</dbReference>
<proteinExistence type="inferred from homology"/>
<reference evidence="3" key="1">
    <citation type="submission" date="2013-12" db="EMBL/GenBank/DDBJ databases">
        <authorList>
            <person name="Linke B."/>
        </authorList>
    </citation>
    <scope>NUCLEOTIDE SEQUENCE [LARGE SCALE GENOMIC DNA]</scope>
    <source>
        <strain evidence="3">CRIB-18</strain>
    </source>
</reference>
<dbReference type="PANTHER" id="PTHR30203:SF30">
    <property type="entry name" value="OUTER MEMBRANE PROTEIN-RELATED"/>
    <property type="match status" value="1"/>
</dbReference>
<dbReference type="GO" id="GO:0005886">
    <property type="term" value="C:plasma membrane"/>
    <property type="evidence" value="ECO:0007669"/>
    <property type="project" value="UniProtKB-SubCell"/>
</dbReference>
<dbReference type="eggNOG" id="COG1538">
    <property type="taxonomic scope" value="Bacteria"/>
</dbReference>
<dbReference type="Gene3D" id="1.20.1600.10">
    <property type="entry name" value="Outer membrane efflux proteins (OEP)"/>
    <property type="match status" value="1"/>
</dbReference>
<comment type="subcellular location">
    <subcellularLocation>
        <location evidence="2">Cell membrane</location>
        <topology evidence="2">Lipid-anchor</topology>
    </subcellularLocation>
</comment>
<evidence type="ECO:0000256" key="1">
    <source>
        <dbReference type="ARBA" id="ARBA00007613"/>
    </source>
</evidence>
<dbReference type="EMBL" id="CCEJ010000003">
    <property type="protein sequence ID" value="CDR33474.1"/>
    <property type="molecule type" value="Genomic_DNA"/>
</dbReference>
<keyword evidence="2" id="KW-0812">Transmembrane</keyword>
<dbReference type="AlphaFoldDB" id="A0A090DXC8"/>
<protein>
    <submittedName>
        <fullName evidence="3">ABC-type transporter, substrate-binding protein</fullName>
    </submittedName>
</protein>
<dbReference type="Proteomes" id="UP000031552">
    <property type="component" value="Unassembled WGS sequence"/>
</dbReference>
<comment type="caution">
    <text evidence="3">The sequence shown here is derived from an EMBL/GenBank/DDBJ whole genome shotgun (WGS) entry which is preliminary data.</text>
</comment>
<sequence>MRRKLSSQNSKITFLLFLFLFSCSVNKHYHPPVVEVPNYWKWEEPQDNDLPDENWWLIFHDEDLNYLIDLALIQNPTLDEALFRIGEARALAGIQYANYYPQISFEPNFFRQGSRSNTDFGFNLNIPNPQQPAAQDIPERLLISQYQVPFNLIYEIDLWGKYRSGYFAAVARLQAASEAYKVAILMLTEEIAETYFDLLTLDAEEKVLLEAIEVRQKQLDIVTARFKAGIVSFDDQAKAETELMIAKADVETVKRDKAARENAIAVLVGELPSTFCFNREVLERHPPLASTVLPCQVLLRRPDLQEAERNIRAFHDEIGVAYAELFPSLTVNGQLGFASADRGNLFDWESRLWSYGAAIFQSVFDAGRRQSNIQAAKARYGAVFSAYRNQVLVAFQEVEDALATLKFLRERQFYLEKAVASATTSRNLAQERYLKGIVNYLEVVDAERTLLDVARQLKRAQGDRFIATVRLIRALGG</sequence>
<keyword evidence="4" id="KW-1185">Reference proteome</keyword>
<evidence type="ECO:0000313" key="4">
    <source>
        <dbReference type="Proteomes" id="UP000031552"/>
    </source>
</evidence>
<dbReference type="InterPro" id="IPR003423">
    <property type="entry name" value="OMP_efflux"/>
</dbReference>
<dbReference type="STRING" id="1437425.CSEC_0641"/>
<evidence type="ECO:0000256" key="2">
    <source>
        <dbReference type="RuleBase" id="RU362097"/>
    </source>
</evidence>
<dbReference type="PANTHER" id="PTHR30203">
    <property type="entry name" value="OUTER MEMBRANE CATION EFFLUX PROTEIN"/>
    <property type="match status" value="1"/>
</dbReference>
<dbReference type="GO" id="GO:0015562">
    <property type="term" value="F:efflux transmembrane transporter activity"/>
    <property type="evidence" value="ECO:0007669"/>
    <property type="project" value="InterPro"/>
</dbReference>
<reference evidence="3" key="2">
    <citation type="submission" date="2014-09" db="EMBL/GenBank/DDBJ databases">
        <title>Criblamydia sequanensis harbors a mega-plasmid encoding arsenite resistance.</title>
        <authorList>
            <person name="Bertelli C."/>
            <person name="Goesmann A."/>
            <person name="Greub G."/>
        </authorList>
    </citation>
    <scope>NUCLEOTIDE SEQUENCE [LARGE SCALE GENOMIC DNA]</scope>
    <source>
        <strain evidence="3">CRIB-18</strain>
    </source>
</reference>
<comment type="similarity">
    <text evidence="1 2">Belongs to the outer membrane factor (OMF) (TC 1.B.17) family.</text>
</comment>
<gene>
    <name evidence="3" type="ORF">CSEC_0641</name>
</gene>
<dbReference type="SUPFAM" id="SSF56954">
    <property type="entry name" value="Outer membrane efflux proteins (OEP)"/>
    <property type="match status" value="1"/>
</dbReference>
<dbReference type="Pfam" id="PF02321">
    <property type="entry name" value="OEP"/>
    <property type="match status" value="2"/>
</dbReference>
<organism evidence="3 4">
    <name type="scientific">Candidatus Criblamydia sequanensis CRIB-18</name>
    <dbReference type="NCBI Taxonomy" id="1437425"/>
    <lineage>
        <taxon>Bacteria</taxon>
        <taxon>Pseudomonadati</taxon>
        <taxon>Chlamydiota</taxon>
        <taxon>Chlamydiia</taxon>
        <taxon>Parachlamydiales</taxon>
        <taxon>Candidatus Criblamydiaceae</taxon>
        <taxon>Candidatus Criblamydia</taxon>
    </lineage>
</organism>
<dbReference type="PROSITE" id="PS51257">
    <property type="entry name" value="PROKAR_LIPOPROTEIN"/>
    <property type="match status" value="1"/>
</dbReference>
<name>A0A090DXC8_9BACT</name>
<keyword evidence="2" id="KW-0449">Lipoprotein</keyword>
<dbReference type="NCBIfam" id="TIGR01845">
    <property type="entry name" value="outer_NodT"/>
    <property type="match status" value="1"/>
</dbReference>